<dbReference type="Gene3D" id="3.30.40.10">
    <property type="entry name" value="Zinc/RING finger domain, C3HC4 (zinc finger)"/>
    <property type="match status" value="1"/>
</dbReference>
<dbReference type="GO" id="GO:0005675">
    <property type="term" value="C:transcription factor TFIIH holo complex"/>
    <property type="evidence" value="ECO:0007669"/>
    <property type="project" value="TreeGrafter"/>
</dbReference>
<dbReference type="InterPro" id="IPR001841">
    <property type="entry name" value="Znf_RING"/>
</dbReference>
<dbReference type="OrthoDB" id="5963at2759"/>
<dbReference type="GO" id="GO:0006357">
    <property type="term" value="P:regulation of transcription by RNA polymerase II"/>
    <property type="evidence" value="ECO:0007669"/>
    <property type="project" value="TreeGrafter"/>
</dbReference>
<keyword evidence="1" id="KW-0175">Coiled coil</keyword>
<organism evidence="4 5">
    <name type="scientific">Diversispora eburnea</name>
    <dbReference type="NCBI Taxonomy" id="1213867"/>
    <lineage>
        <taxon>Eukaryota</taxon>
        <taxon>Fungi</taxon>
        <taxon>Fungi incertae sedis</taxon>
        <taxon>Mucoromycota</taxon>
        <taxon>Glomeromycotina</taxon>
        <taxon>Glomeromycetes</taxon>
        <taxon>Diversisporales</taxon>
        <taxon>Diversisporaceae</taxon>
        <taxon>Diversispora</taxon>
    </lineage>
</organism>
<gene>
    <name evidence="4" type="ORF">DEBURN_LOCUS5773</name>
</gene>
<feature type="coiled-coil region" evidence="1">
    <location>
        <begin position="151"/>
        <end position="185"/>
    </location>
</feature>
<protein>
    <submittedName>
        <fullName evidence="4">3015_t:CDS:1</fullName>
    </submittedName>
</protein>
<dbReference type="PANTHER" id="PTHR12683:SF13">
    <property type="entry name" value="CDK-ACTIVATING KINASE ASSEMBLY FACTOR MAT1"/>
    <property type="match status" value="1"/>
</dbReference>
<dbReference type="Proteomes" id="UP000789706">
    <property type="component" value="Unassembled WGS sequence"/>
</dbReference>
<reference evidence="4" key="1">
    <citation type="submission" date="2021-06" db="EMBL/GenBank/DDBJ databases">
        <authorList>
            <person name="Kallberg Y."/>
            <person name="Tangrot J."/>
            <person name="Rosling A."/>
        </authorList>
    </citation>
    <scope>NUCLEOTIDE SEQUENCE</scope>
    <source>
        <strain evidence="4">AZ414A</strain>
    </source>
</reference>
<feature type="domain" description="RING-type" evidence="3">
    <location>
        <begin position="19"/>
        <end position="46"/>
    </location>
</feature>
<sequence>MSGIIINDYNGRGGLQDLDESCPICKNTRYLTPNMKLLVSECYHKILTLRKINFVVPTFEDLSVEKEVRIRKRIAQQFNKRQEDFPSLREYNDYLEMVEDIVWKINNNINKQETDELIERYTRENKDNIIHNARRQIDEEKLAAYKQACEKREKRAQFENYKKSLEQERKAKEELEVELINELTSASKIIAAKKATTHKNPDSFQASHQENVQIKEWFGLDHLTQEDTQEFDPVASEYMDIDHYTIKEKYFIYERSLQSAFSGIFDNCGSSDEMEE</sequence>
<accession>A0A9N9AAB1</accession>
<evidence type="ECO:0000313" key="4">
    <source>
        <dbReference type="EMBL" id="CAG8523275.1"/>
    </source>
</evidence>
<dbReference type="InterPro" id="IPR015877">
    <property type="entry name" value="MAT1_centre"/>
</dbReference>
<comment type="caution">
    <text evidence="4">The sequence shown here is derived from an EMBL/GenBank/DDBJ whole genome shotgun (WGS) entry which is preliminary data.</text>
</comment>
<dbReference type="Pfam" id="PF06391">
    <property type="entry name" value="MAT1"/>
    <property type="match status" value="1"/>
</dbReference>
<dbReference type="Pfam" id="PF17121">
    <property type="entry name" value="zf-C3HC4_5"/>
    <property type="match status" value="1"/>
</dbReference>
<evidence type="ECO:0000259" key="3">
    <source>
        <dbReference type="Pfam" id="PF17121"/>
    </source>
</evidence>
<dbReference type="PANTHER" id="PTHR12683">
    <property type="entry name" value="CDK-ACTIVATING KINASE ASSEMBLY FACTOR MAT1"/>
    <property type="match status" value="1"/>
</dbReference>
<dbReference type="InterPro" id="IPR013083">
    <property type="entry name" value="Znf_RING/FYVE/PHD"/>
</dbReference>
<dbReference type="GO" id="GO:0006281">
    <property type="term" value="P:DNA repair"/>
    <property type="evidence" value="ECO:0007669"/>
    <property type="project" value="TreeGrafter"/>
</dbReference>
<keyword evidence="5" id="KW-1185">Reference proteome</keyword>
<dbReference type="AlphaFoldDB" id="A0A9N9AAB1"/>
<dbReference type="EMBL" id="CAJVPK010000534">
    <property type="protein sequence ID" value="CAG8523275.1"/>
    <property type="molecule type" value="Genomic_DNA"/>
</dbReference>
<evidence type="ECO:0000259" key="2">
    <source>
        <dbReference type="Pfam" id="PF06391"/>
    </source>
</evidence>
<name>A0A9N9AAB1_9GLOM</name>
<proteinExistence type="predicted"/>
<feature type="domain" description="MAT1 centre" evidence="2">
    <location>
        <begin position="49"/>
        <end position="211"/>
    </location>
</feature>
<evidence type="ECO:0000256" key="1">
    <source>
        <dbReference type="SAM" id="Coils"/>
    </source>
</evidence>
<evidence type="ECO:0000313" key="5">
    <source>
        <dbReference type="Proteomes" id="UP000789706"/>
    </source>
</evidence>